<reference evidence="3" key="1">
    <citation type="submission" date="2024-02" db="UniProtKB">
        <authorList>
            <consortium name="WormBaseParasite"/>
        </authorList>
    </citation>
    <scope>IDENTIFICATION</scope>
</reference>
<name>A0AAF3F3R5_9BILA</name>
<organism evidence="2 3">
    <name type="scientific">Mesorhabditis belari</name>
    <dbReference type="NCBI Taxonomy" id="2138241"/>
    <lineage>
        <taxon>Eukaryota</taxon>
        <taxon>Metazoa</taxon>
        <taxon>Ecdysozoa</taxon>
        <taxon>Nematoda</taxon>
        <taxon>Chromadorea</taxon>
        <taxon>Rhabditida</taxon>
        <taxon>Rhabditina</taxon>
        <taxon>Rhabditomorpha</taxon>
        <taxon>Rhabditoidea</taxon>
        <taxon>Rhabditidae</taxon>
        <taxon>Mesorhabditinae</taxon>
        <taxon>Mesorhabditis</taxon>
    </lineage>
</organism>
<proteinExistence type="predicted"/>
<keyword evidence="2" id="KW-1185">Reference proteome</keyword>
<feature type="compositionally biased region" description="Polar residues" evidence="1">
    <location>
        <begin position="745"/>
        <end position="759"/>
    </location>
</feature>
<dbReference type="WBParaSite" id="MBELARI_LOCUS20443.1">
    <property type="protein sequence ID" value="MBELARI_LOCUS20443.1"/>
    <property type="gene ID" value="MBELARI_LOCUS20443"/>
</dbReference>
<feature type="region of interest" description="Disordered" evidence="1">
    <location>
        <begin position="730"/>
        <end position="759"/>
    </location>
</feature>
<feature type="region of interest" description="Disordered" evidence="1">
    <location>
        <begin position="640"/>
        <end position="663"/>
    </location>
</feature>
<sequence length="759" mass="85670">MDVVGDVGPLVGHDLFDENVYYMTENRENIVKGLDKKPTILQIYSNLLPEVAQDELVVEDGSDWMIEDPNVAHEETVDDAFQRSADLELLELDELIDVGGEGDGYVGLSLNLNDLLSKAIEFEGNERIVVCFSKKGRPQLAAEGFLYNAIGYYNENYECQWRCVNPSCPAKLRSSPGFTELSYLCSTHLSSCIPDDLQLRLRIAIFDLRLVAEFTDHPLEDIHRNFLLDLWNKSPEVAQIFPPFETLARTLQQHRTEKSYRRRFELQHSKAQRMTIDSMSLGKKTKPLPLATCFLCGDQMRSSDIPSQDMLIGHVQNIHSKPELSIGQFTFADAASFEQWIRAVLASAAQTPDCRLKKYGVFDECMYYLCANDSRQMLKKRHEAVEELHSSCTAFVRVRDFRNAREKSSPIIVDYNLDHWSHSETILNEPLIPEYFMEHLKAKRKRTQDFLQDTKLQRVSRVAAMGATSAVISTRLVNSGEKVIAAAARRQNMPNPITAFQFSNQGLDHDGRDQPMVQMMPGDDVADKLLYPVPENNERLTAIIARLGPLTQSSLAPEAHMITQRGNFRDNHVLYNHVLQIEQQCQNLVRRMQNCRSVQSAKKHLGKVLQLLGEVSADPSVANGDGRKFPQTGDKRRADFEVDEGGEPSTKIPILTLPNDDANRPFPIQKAKVVKSSTARLAGFDLPLNAEPQPLASIDEMQGGEGERKGEYVKKYIRRNEQGQLVMVTRRVTTRRVASKETDNSDQPGTSAQTAQTTQ</sequence>
<evidence type="ECO:0000256" key="1">
    <source>
        <dbReference type="SAM" id="MobiDB-lite"/>
    </source>
</evidence>
<evidence type="ECO:0000313" key="2">
    <source>
        <dbReference type="Proteomes" id="UP000887575"/>
    </source>
</evidence>
<dbReference type="Proteomes" id="UP000887575">
    <property type="component" value="Unassembled WGS sequence"/>
</dbReference>
<protein>
    <submittedName>
        <fullName evidence="3">Uncharacterized protein</fullName>
    </submittedName>
</protein>
<dbReference type="AlphaFoldDB" id="A0AAF3F3R5"/>
<accession>A0AAF3F3R5</accession>
<evidence type="ECO:0000313" key="3">
    <source>
        <dbReference type="WBParaSite" id="MBELARI_LOCUS20443.1"/>
    </source>
</evidence>